<keyword evidence="2" id="KW-0805">Transcription regulation</keyword>
<protein>
    <submittedName>
        <fullName evidence="7">TetR family transcriptional regulator C-terminal domain-containing protein</fullName>
    </submittedName>
</protein>
<evidence type="ECO:0000256" key="5">
    <source>
        <dbReference type="PROSITE-ProRule" id="PRU00335"/>
    </source>
</evidence>
<gene>
    <name evidence="7" type="ORF">MUB52_20150</name>
</gene>
<dbReference type="Pfam" id="PF13977">
    <property type="entry name" value="TetR_C_6"/>
    <property type="match status" value="1"/>
</dbReference>
<dbReference type="RefSeq" id="WP_263845956.1">
    <property type="nucleotide sequence ID" value="NZ_JALIEB010000019.1"/>
</dbReference>
<evidence type="ECO:0000259" key="6">
    <source>
        <dbReference type="PROSITE" id="PS50977"/>
    </source>
</evidence>
<dbReference type="Pfam" id="PF00440">
    <property type="entry name" value="TetR_N"/>
    <property type="match status" value="1"/>
</dbReference>
<evidence type="ECO:0000256" key="2">
    <source>
        <dbReference type="ARBA" id="ARBA00023015"/>
    </source>
</evidence>
<dbReference type="InterPro" id="IPR036271">
    <property type="entry name" value="Tet_transcr_reg_TetR-rel_C_sf"/>
</dbReference>
<evidence type="ECO:0000256" key="3">
    <source>
        <dbReference type="ARBA" id="ARBA00023125"/>
    </source>
</evidence>
<dbReference type="InterPro" id="IPR001647">
    <property type="entry name" value="HTH_TetR"/>
</dbReference>
<keyword evidence="1" id="KW-0678">Repressor</keyword>
<keyword evidence="4" id="KW-0804">Transcription</keyword>
<dbReference type="SUPFAM" id="SSF48498">
    <property type="entry name" value="Tetracyclin repressor-like, C-terminal domain"/>
    <property type="match status" value="1"/>
</dbReference>
<evidence type="ECO:0000313" key="7">
    <source>
        <dbReference type="EMBL" id="MCV3273752.1"/>
    </source>
</evidence>
<sequence>MKRMSGEARRTQIVDAAHAVILEKGLAEAATRDVTRRLGVGSGLLHHYFKTWKSLRAEVVRVFITKEIEQLEQTLAAAAPDRLAAAVVDWMVQDPAFRHWRLWLDAIEEARRDPDLAEVVEAGYLRWQITLSTLVERIVAAGHGTCPQPQDAAWRISVLIDGLVGLLAFDRTPLTTEEVRRLLQTQLAMELSGAS</sequence>
<dbReference type="InterPro" id="IPR039538">
    <property type="entry name" value="BetI_C"/>
</dbReference>
<dbReference type="Gene3D" id="1.10.357.10">
    <property type="entry name" value="Tetracycline Repressor, domain 2"/>
    <property type="match status" value="1"/>
</dbReference>
<dbReference type="PROSITE" id="PS50977">
    <property type="entry name" value="HTH_TETR_2"/>
    <property type="match status" value="1"/>
</dbReference>
<feature type="domain" description="HTH tetR-type" evidence="6">
    <location>
        <begin position="7"/>
        <end position="67"/>
    </location>
</feature>
<reference evidence="7 8" key="1">
    <citation type="submission" date="2022-04" db="EMBL/GenBank/DDBJ databases">
        <title>Roseobacter sp. WL0113 is a bacterium isolated from neritic sediment.</title>
        <authorList>
            <person name="Wang L."/>
            <person name="He W."/>
            <person name="Zhang D.-F."/>
        </authorList>
    </citation>
    <scope>NUCLEOTIDE SEQUENCE [LARGE SCALE GENOMIC DNA]</scope>
    <source>
        <strain evidence="7 8">WL0113</strain>
    </source>
</reference>
<evidence type="ECO:0000256" key="1">
    <source>
        <dbReference type="ARBA" id="ARBA00022491"/>
    </source>
</evidence>
<dbReference type="SUPFAM" id="SSF46689">
    <property type="entry name" value="Homeodomain-like"/>
    <property type="match status" value="1"/>
</dbReference>
<keyword evidence="8" id="KW-1185">Reference proteome</keyword>
<comment type="caution">
    <text evidence="7">The sequence shown here is derived from an EMBL/GenBank/DDBJ whole genome shotgun (WGS) entry which is preliminary data.</text>
</comment>
<feature type="DNA-binding region" description="H-T-H motif" evidence="5">
    <location>
        <begin position="30"/>
        <end position="49"/>
    </location>
</feature>
<evidence type="ECO:0000256" key="4">
    <source>
        <dbReference type="ARBA" id="ARBA00023163"/>
    </source>
</evidence>
<evidence type="ECO:0000313" key="8">
    <source>
        <dbReference type="Proteomes" id="UP001208690"/>
    </source>
</evidence>
<proteinExistence type="predicted"/>
<dbReference type="PANTHER" id="PTHR30055:SF200">
    <property type="entry name" value="HTH-TYPE TRANSCRIPTIONAL REPRESSOR BDCR"/>
    <property type="match status" value="1"/>
</dbReference>
<dbReference type="InterPro" id="IPR050109">
    <property type="entry name" value="HTH-type_TetR-like_transc_reg"/>
</dbReference>
<dbReference type="InterPro" id="IPR009057">
    <property type="entry name" value="Homeodomain-like_sf"/>
</dbReference>
<keyword evidence="3 5" id="KW-0238">DNA-binding</keyword>
<organism evidence="7 8">
    <name type="scientific">Roseobacter sinensis</name>
    <dbReference type="NCBI Taxonomy" id="2931391"/>
    <lineage>
        <taxon>Bacteria</taxon>
        <taxon>Pseudomonadati</taxon>
        <taxon>Pseudomonadota</taxon>
        <taxon>Alphaproteobacteria</taxon>
        <taxon>Rhodobacterales</taxon>
        <taxon>Roseobacteraceae</taxon>
        <taxon>Roseobacter</taxon>
    </lineage>
</organism>
<name>A0ABT3BJJ7_9RHOB</name>
<accession>A0ABT3BJJ7</accession>
<dbReference type="EMBL" id="JALIEB010000019">
    <property type="protein sequence ID" value="MCV3273752.1"/>
    <property type="molecule type" value="Genomic_DNA"/>
</dbReference>
<dbReference type="PANTHER" id="PTHR30055">
    <property type="entry name" value="HTH-TYPE TRANSCRIPTIONAL REGULATOR RUTR"/>
    <property type="match status" value="1"/>
</dbReference>
<dbReference type="Proteomes" id="UP001208690">
    <property type="component" value="Unassembled WGS sequence"/>
</dbReference>